<feature type="compositionally biased region" description="Basic and acidic residues" evidence="5">
    <location>
        <begin position="654"/>
        <end position="663"/>
    </location>
</feature>
<sequence>MKFLTLLSLLPLASAATTLIPSTCFNSYSSLEEYFAYLYPWGSDHNGSARMVGSSTDHEYISVSSGTLTVVAKPVSGQPPTKSGRKINYLSGAVHSARTFAVKAGSGFDIQAEFQAPTARGTWPAFWLNGANTWPPEIDLAEWKGTGDISFNTFNTSSEVKALDVNYPSPGNFHKIKTEIRDVDGKNISVKFYLDGKLITTQYGRDYIGKPLHLIINLQMEGSSGSPGPTTDTYYRIRNLSFECSMTNLQNTTKAHGHHFLHTPTNWSPTTIPLPSKMSESENSGSPSQNGSKSYNSGHIPIPGYPLVLKTEYLSRPDLFTLYFGFVGQRNWLHKNSAHIRDRIESCKVMINRLPTQDELDAFVYHGSKYIYHQRLGAPYSGAIGTAYVYWRVRNSGVVAHLAPGLKPGQKPTPAQVLAAVRLYSTIEPANFRQLMIWGSFRWFFWVAAGSVMTSVWGMFHDLKETMGDPRLKQFFAEMKDKDPEEVRRRRVQRVAERTKAAKEAAERRAQGLPPVEAGMGQGASAGGGYTESQEYSQGAGAYGSLDSYSSSSARESAQSASLDRPADLPDRNLGRLYGDSSSTESMRGATTVDQNKATDFFESDDASPVATEYRSGGGSQGSAWDRIRQQASSSSGSQGGQDSGLGPAWTRSVSERQQREQDSGPGSAWSGSSSTPDSERRQREQAQAEFDRLLEAERNMAGDSEGGEKKGWGRRN</sequence>
<evidence type="ECO:0000256" key="3">
    <source>
        <dbReference type="ARBA" id="ARBA00022622"/>
    </source>
</evidence>
<dbReference type="InterPro" id="IPR000757">
    <property type="entry name" value="Beta-glucanase-like"/>
</dbReference>
<evidence type="ECO:0000256" key="1">
    <source>
        <dbReference type="ARBA" id="ARBA00004609"/>
    </source>
</evidence>
<dbReference type="OMA" id="YTESQEY"/>
<keyword evidence="3" id="KW-0325">Glycoprotein</keyword>
<dbReference type="OrthoDB" id="4524534at2759"/>
<evidence type="ECO:0000259" key="7">
    <source>
        <dbReference type="PROSITE" id="PS51762"/>
    </source>
</evidence>
<feature type="compositionally biased region" description="Gly residues" evidence="5">
    <location>
        <begin position="520"/>
        <end position="530"/>
    </location>
</feature>
<dbReference type="EMBL" id="MSZS01000002">
    <property type="protein sequence ID" value="PKX97695.1"/>
    <property type="molecule type" value="Genomic_DNA"/>
</dbReference>
<reference evidence="9" key="1">
    <citation type="journal article" date="2018" name="Proc. Natl. Acad. Sci. U.S.A.">
        <title>Linking secondary metabolites to gene clusters through genome sequencing of six diverse Aspergillus species.</title>
        <authorList>
            <person name="Kaerboelling I."/>
            <person name="Vesth T.C."/>
            <person name="Frisvad J.C."/>
            <person name="Nybo J.L."/>
            <person name="Theobald S."/>
            <person name="Kuo A."/>
            <person name="Bowyer P."/>
            <person name="Matsuda Y."/>
            <person name="Mondo S."/>
            <person name="Lyhne E.K."/>
            <person name="Kogle M.E."/>
            <person name="Clum A."/>
            <person name="Lipzen A."/>
            <person name="Salamov A."/>
            <person name="Ngan C.Y."/>
            <person name="Daum C."/>
            <person name="Chiniquy J."/>
            <person name="Barry K."/>
            <person name="LaButti K."/>
            <person name="Haridas S."/>
            <person name="Simmons B.A."/>
            <person name="Magnuson J.K."/>
            <person name="Mortensen U.H."/>
            <person name="Larsen T.O."/>
            <person name="Grigoriev I.V."/>
            <person name="Baker S.E."/>
            <person name="Andersen M.R."/>
        </authorList>
    </citation>
    <scope>NUCLEOTIDE SEQUENCE [LARGE SCALE GENOMIC DNA]</scope>
    <source>
        <strain evidence="9">IBT 16806</strain>
    </source>
</reference>
<keyword evidence="6" id="KW-0732">Signal</keyword>
<feature type="chain" id="PRO_5014116845" description="GH16 domain-containing protein" evidence="6">
    <location>
        <begin position="16"/>
        <end position="717"/>
    </location>
</feature>
<feature type="domain" description="GH16" evidence="7">
    <location>
        <begin position="13"/>
        <end position="245"/>
    </location>
</feature>
<dbReference type="InterPro" id="IPR013320">
    <property type="entry name" value="ConA-like_dom_sf"/>
</dbReference>
<comment type="caution">
    <text evidence="8">The sequence shown here is derived from an EMBL/GenBank/DDBJ whole genome shotgun (WGS) entry which is preliminary data.</text>
</comment>
<dbReference type="GO" id="GO:0004553">
    <property type="term" value="F:hydrolase activity, hydrolyzing O-glycosyl compounds"/>
    <property type="evidence" value="ECO:0007669"/>
    <property type="project" value="InterPro"/>
</dbReference>
<dbReference type="AlphaFoldDB" id="A0A2I1CJ88"/>
<evidence type="ECO:0000256" key="2">
    <source>
        <dbReference type="ARBA" id="ARBA00022475"/>
    </source>
</evidence>
<dbReference type="GeneID" id="36539035"/>
<dbReference type="GO" id="GO:0009251">
    <property type="term" value="P:glucan catabolic process"/>
    <property type="evidence" value="ECO:0007669"/>
    <property type="project" value="TreeGrafter"/>
</dbReference>
<protein>
    <recommendedName>
        <fullName evidence="7">GH16 domain-containing protein</fullName>
    </recommendedName>
</protein>
<proteinExistence type="predicted"/>
<feature type="signal peptide" evidence="6">
    <location>
        <begin position="1"/>
        <end position="15"/>
    </location>
</feature>
<dbReference type="PANTHER" id="PTHR10963">
    <property type="entry name" value="GLYCOSYL HYDROLASE-RELATED"/>
    <property type="match status" value="1"/>
</dbReference>
<feature type="compositionally biased region" description="Low complexity" evidence="5">
    <location>
        <begin position="539"/>
        <end position="562"/>
    </location>
</feature>
<keyword evidence="3" id="KW-0336">GPI-anchor</keyword>
<evidence type="ECO:0000256" key="5">
    <source>
        <dbReference type="SAM" id="MobiDB-lite"/>
    </source>
</evidence>
<dbReference type="Pfam" id="PF00722">
    <property type="entry name" value="Glyco_hydro_16"/>
    <property type="match status" value="1"/>
</dbReference>
<evidence type="ECO:0000313" key="9">
    <source>
        <dbReference type="Proteomes" id="UP000234474"/>
    </source>
</evidence>
<accession>A0A2I1CJ88</accession>
<feature type="compositionally biased region" description="Polar residues" evidence="5">
    <location>
        <begin position="281"/>
        <end position="297"/>
    </location>
</feature>
<dbReference type="InterPro" id="IPR050546">
    <property type="entry name" value="Glycosyl_Hydrlase_16"/>
</dbReference>
<evidence type="ECO:0000256" key="6">
    <source>
        <dbReference type="SAM" id="SignalP"/>
    </source>
</evidence>
<feature type="compositionally biased region" description="Basic and acidic residues" evidence="5">
    <location>
        <begin position="678"/>
        <end position="717"/>
    </location>
</feature>
<dbReference type="GO" id="GO:0098552">
    <property type="term" value="C:side of membrane"/>
    <property type="evidence" value="ECO:0007669"/>
    <property type="project" value="UniProtKB-KW"/>
</dbReference>
<dbReference type="VEuPathDB" id="FungiDB:P174DRAFT_510654"/>
<dbReference type="RefSeq" id="XP_024686290.1">
    <property type="nucleotide sequence ID" value="XM_024831698.1"/>
</dbReference>
<dbReference type="PANTHER" id="PTHR10963:SF24">
    <property type="entry name" value="GLYCOSIDASE C21B10.07-RELATED"/>
    <property type="match status" value="1"/>
</dbReference>
<feature type="compositionally biased region" description="Basic and acidic residues" evidence="5">
    <location>
        <begin position="486"/>
        <end position="510"/>
    </location>
</feature>
<dbReference type="Proteomes" id="UP000234474">
    <property type="component" value="Unassembled WGS sequence"/>
</dbReference>
<keyword evidence="2" id="KW-1003">Cell membrane</keyword>
<dbReference type="PROSITE" id="PS51762">
    <property type="entry name" value="GH16_2"/>
    <property type="match status" value="1"/>
</dbReference>
<keyword evidence="4" id="KW-0449">Lipoprotein</keyword>
<name>A0A2I1CJ88_ASPN1</name>
<evidence type="ECO:0000256" key="4">
    <source>
        <dbReference type="ARBA" id="ARBA00023288"/>
    </source>
</evidence>
<organism evidence="8 9">
    <name type="scientific">Aspergillus novofumigatus (strain IBT 16806)</name>
    <dbReference type="NCBI Taxonomy" id="1392255"/>
    <lineage>
        <taxon>Eukaryota</taxon>
        <taxon>Fungi</taxon>
        <taxon>Dikarya</taxon>
        <taxon>Ascomycota</taxon>
        <taxon>Pezizomycotina</taxon>
        <taxon>Eurotiomycetes</taxon>
        <taxon>Eurotiomycetidae</taxon>
        <taxon>Eurotiales</taxon>
        <taxon>Aspergillaceae</taxon>
        <taxon>Aspergillus</taxon>
        <taxon>Aspergillus subgen. Fumigati</taxon>
    </lineage>
</organism>
<feature type="compositionally biased region" description="Low complexity" evidence="5">
    <location>
        <begin position="664"/>
        <end position="677"/>
    </location>
</feature>
<dbReference type="GO" id="GO:0005886">
    <property type="term" value="C:plasma membrane"/>
    <property type="evidence" value="ECO:0007669"/>
    <property type="project" value="UniProtKB-SubCell"/>
</dbReference>
<comment type="subcellular location">
    <subcellularLocation>
        <location evidence="1">Cell membrane</location>
        <topology evidence="1">Lipid-anchor</topology>
        <topology evidence="1">GPI-anchor</topology>
    </subcellularLocation>
</comment>
<keyword evidence="3" id="KW-0472">Membrane</keyword>
<gene>
    <name evidence="8" type="ORF">P174DRAFT_510654</name>
</gene>
<keyword evidence="9" id="KW-1185">Reference proteome</keyword>
<feature type="region of interest" description="Disordered" evidence="5">
    <location>
        <begin position="271"/>
        <end position="297"/>
    </location>
</feature>
<feature type="region of interest" description="Disordered" evidence="5">
    <location>
        <begin position="486"/>
        <end position="717"/>
    </location>
</feature>
<dbReference type="Gene3D" id="2.60.120.200">
    <property type="match status" value="1"/>
</dbReference>
<dbReference type="SUPFAM" id="SSF49899">
    <property type="entry name" value="Concanavalin A-like lectins/glucanases"/>
    <property type="match status" value="1"/>
</dbReference>
<evidence type="ECO:0000313" key="8">
    <source>
        <dbReference type="EMBL" id="PKX97695.1"/>
    </source>
</evidence>
<feature type="compositionally biased region" description="Basic and acidic residues" evidence="5">
    <location>
        <begin position="565"/>
        <end position="574"/>
    </location>
</feature>
<dbReference type="STRING" id="1392255.A0A2I1CJ88"/>